<dbReference type="InterPro" id="IPR006311">
    <property type="entry name" value="TAT_signal"/>
</dbReference>
<organism evidence="2 3">
    <name type="scientific">Aestuariirhabdus litorea</name>
    <dbReference type="NCBI Taxonomy" id="2528527"/>
    <lineage>
        <taxon>Bacteria</taxon>
        <taxon>Pseudomonadati</taxon>
        <taxon>Pseudomonadota</taxon>
        <taxon>Gammaproteobacteria</taxon>
        <taxon>Oceanospirillales</taxon>
        <taxon>Aestuariirhabdaceae</taxon>
        <taxon>Aestuariirhabdus</taxon>
    </lineage>
</organism>
<dbReference type="InterPro" id="IPR027056">
    <property type="entry name" value="Gluconate_2DH_su3"/>
</dbReference>
<evidence type="ECO:0000313" key="3">
    <source>
        <dbReference type="Proteomes" id="UP000280792"/>
    </source>
</evidence>
<keyword evidence="3" id="KW-1185">Reference proteome</keyword>
<reference evidence="2 3" key="2">
    <citation type="submission" date="2018-12" db="EMBL/GenBank/DDBJ databases">
        <title>Simiduia agarivorans gen. nov., sp. nov., a marine, agarolytic bacterium isolated from shallow coastal water from Keelung, Taiwan.</title>
        <authorList>
            <person name="Shieh W.Y."/>
        </authorList>
    </citation>
    <scope>NUCLEOTIDE SEQUENCE [LARGE SCALE GENOMIC DNA]</scope>
    <source>
        <strain evidence="2 3">GTF-13</strain>
    </source>
</reference>
<dbReference type="EMBL" id="QWEZ01000001">
    <property type="protein sequence ID" value="RRJ84396.1"/>
    <property type="molecule type" value="Genomic_DNA"/>
</dbReference>
<accession>A0A3P3VRS4</accession>
<dbReference type="PROSITE" id="PS51318">
    <property type="entry name" value="TAT"/>
    <property type="match status" value="1"/>
</dbReference>
<sequence>MGNHRSLPSATRRLFLQQSMLALAALVAPSQLLAMENAAVNLGPRRLRVLSADEDRILAVVADTLIPQGGAFDTGARDIDLALRIDHYLDPTDNDLLTGLRGALLFVEHKSPELIGAPSPFSALSASERERCLLALKEAGPVAVSVFAALRGLCLFYFYTDEHSWPHIGYDGPLIAQSAPNPKNGG</sequence>
<feature type="chain" id="PRO_5018257401" evidence="1">
    <location>
        <begin position="25"/>
        <end position="186"/>
    </location>
</feature>
<dbReference type="Pfam" id="PF13618">
    <property type="entry name" value="Gluconate_2-dh3"/>
    <property type="match status" value="1"/>
</dbReference>
<reference evidence="2 3" key="1">
    <citation type="submission" date="2018-08" db="EMBL/GenBank/DDBJ databases">
        <authorList>
            <person name="Khan S.A."/>
        </authorList>
    </citation>
    <scope>NUCLEOTIDE SEQUENCE [LARGE SCALE GENOMIC DNA]</scope>
    <source>
        <strain evidence="2 3">GTF-13</strain>
    </source>
</reference>
<gene>
    <name evidence="2" type="ORF">D0544_04620</name>
</gene>
<keyword evidence="1" id="KW-0732">Signal</keyword>
<evidence type="ECO:0000256" key="1">
    <source>
        <dbReference type="SAM" id="SignalP"/>
    </source>
</evidence>
<protein>
    <submittedName>
        <fullName evidence="2">Gluconate 2-dehydrogenase subunit 3 family protein</fullName>
    </submittedName>
</protein>
<name>A0A3P3VRS4_9GAMM</name>
<proteinExistence type="predicted"/>
<dbReference type="RefSeq" id="WP_125014825.1">
    <property type="nucleotide sequence ID" value="NZ_QWEZ01000001.1"/>
</dbReference>
<dbReference type="AlphaFoldDB" id="A0A3P3VRS4"/>
<comment type="caution">
    <text evidence="2">The sequence shown here is derived from an EMBL/GenBank/DDBJ whole genome shotgun (WGS) entry which is preliminary data.</text>
</comment>
<dbReference type="Proteomes" id="UP000280792">
    <property type="component" value="Unassembled WGS sequence"/>
</dbReference>
<feature type="signal peptide" evidence="1">
    <location>
        <begin position="1"/>
        <end position="24"/>
    </location>
</feature>
<evidence type="ECO:0000313" key="2">
    <source>
        <dbReference type="EMBL" id="RRJ84396.1"/>
    </source>
</evidence>